<evidence type="ECO:0000313" key="3">
    <source>
        <dbReference type="EMBL" id="MCD1294796.1"/>
    </source>
</evidence>
<keyword evidence="1" id="KW-0173">Coenzyme A biosynthesis</keyword>
<dbReference type="SUPFAM" id="SSF54211">
    <property type="entry name" value="Ribosomal protein S5 domain 2-like"/>
    <property type="match status" value="1"/>
</dbReference>
<dbReference type="EC" id="2.7.1.169" evidence="1"/>
<accession>A0AAP2RC20</accession>
<comment type="pathway">
    <text evidence="1">Cofactor biosynthesis; coenzyme A biosynthesis.</text>
</comment>
<evidence type="ECO:0000259" key="2">
    <source>
        <dbReference type="Pfam" id="PF00288"/>
    </source>
</evidence>
<dbReference type="GO" id="GO:0015937">
    <property type="term" value="P:coenzyme A biosynthetic process"/>
    <property type="evidence" value="ECO:0007669"/>
    <property type="project" value="UniProtKB-UniRule"/>
</dbReference>
<protein>
    <recommendedName>
        <fullName evidence="1">Pantoate kinase</fullName>
        <shortName evidence="1">PoK</shortName>
        <ecNumber evidence="1">2.7.1.169</ecNumber>
    </recommendedName>
</protein>
<dbReference type="RefSeq" id="WP_230741632.1">
    <property type="nucleotide sequence ID" value="NZ_PGCK01000005.1"/>
</dbReference>
<dbReference type="Pfam" id="PF00288">
    <property type="entry name" value="GHMP_kinases_N"/>
    <property type="match status" value="1"/>
</dbReference>
<dbReference type="PANTHER" id="PTHR42282">
    <property type="entry name" value="PANTOATE KINASE-RELATED"/>
    <property type="match status" value="1"/>
</dbReference>
<proteinExistence type="inferred from homology"/>
<dbReference type="Gene3D" id="3.30.230.10">
    <property type="match status" value="1"/>
</dbReference>
<dbReference type="InterPro" id="IPR012043">
    <property type="entry name" value="PoK"/>
</dbReference>
<dbReference type="AlphaFoldDB" id="A0AAP2RC20"/>
<comment type="similarity">
    <text evidence="1">Belongs to the GHMP kinase family. PoK subfamily.</text>
</comment>
<evidence type="ECO:0000313" key="4">
    <source>
        <dbReference type="Proteomes" id="UP001320159"/>
    </source>
</evidence>
<dbReference type="InterPro" id="IPR014721">
    <property type="entry name" value="Ribsml_uS5_D2-typ_fold_subgr"/>
</dbReference>
<gene>
    <name evidence="3" type="ORF">CUJ83_07265</name>
</gene>
<comment type="caution">
    <text evidence="3">The sequence shown here is derived from an EMBL/GenBank/DDBJ whole genome shotgun (WGS) entry which is preliminary data.</text>
</comment>
<feature type="domain" description="GHMP kinase N-terminal" evidence="2">
    <location>
        <begin position="71"/>
        <end position="141"/>
    </location>
</feature>
<keyword evidence="1" id="KW-0808">Transferase</keyword>
<comment type="catalytic activity">
    <reaction evidence="1">
        <text>(R)-pantoate + ATP = (R)-4-phosphopantoate + ADP + H(+)</text>
        <dbReference type="Rhea" id="RHEA:28246"/>
        <dbReference type="ChEBI" id="CHEBI:15378"/>
        <dbReference type="ChEBI" id="CHEBI:15980"/>
        <dbReference type="ChEBI" id="CHEBI:30616"/>
        <dbReference type="ChEBI" id="CHEBI:61294"/>
        <dbReference type="ChEBI" id="CHEBI:456216"/>
        <dbReference type="EC" id="2.7.1.169"/>
    </reaction>
</comment>
<dbReference type="PANTHER" id="PTHR42282:SF1">
    <property type="entry name" value="PANTOATE KINASE"/>
    <property type="match status" value="1"/>
</dbReference>
<keyword evidence="4" id="KW-1185">Reference proteome</keyword>
<dbReference type="HAMAP" id="MF_02223">
    <property type="entry name" value="Pantoate_kinase"/>
    <property type="match status" value="1"/>
</dbReference>
<dbReference type="InterPro" id="IPR006204">
    <property type="entry name" value="GHMP_kinase_N_dom"/>
</dbReference>
<name>A0AAP2RC20_9EURY</name>
<dbReference type="GO" id="GO:0005524">
    <property type="term" value="F:ATP binding"/>
    <property type="evidence" value="ECO:0007669"/>
    <property type="project" value="UniProtKB-KW"/>
</dbReference>
<comment type="function">
    <text evidence="1">Phosphorylates (R)-pantoate to form (R)-4-phosphopantoate in the CoA biosynthesis pathway.</text>
</comment>
<keyword evidence="1 3" id="KW-0418">Kinase</keyword>
<dbReference type="EMBL" id="PGCK01000005">
    <property type="protein sequence ID" value="MCD1294796.1"/>
    <property type="molecule type" value="Genomic_DNA"/>
</dbReference>
<dbReference type="InterPro" id="IPR020568">
    <property type="entry name" value="Ribosomal_Su5_D2-typ_SF"/>
</dbReference>
<dbReference type="GO" id="GO:0016301">
    <property type="term" value="F:kinase activity"/>
    <property type="evidence" value="ECO:0007669"/>
    <property type="project" value="UniProtKB-UniRule"/>
</dbReference>
<dbReference type="Proteomes" id="UP001320159">
    <property type="component" value="Unassembled WGS sequence"/>
</dbReference>
<dbReference type="PIRSF" id="PIRSF016896">
    <property type="entry name" value="GHMP_arc_MJ0969"/>
    <property type="match status" value="1"/>
</dbReference>
<organism evidence="3 4">
    <name type="scientific">Methanooceanicella nereidis</name>
    <dbReference type="NCBI Taxonomy" id="2052831"/>
    <lineage>
        <taxon>Archaea</taxon>
        <taxon>Methanobacteriati</taxon>
        <taxon>Methanobacteriota</taxon>
        <taxon>Stenosarchaea group</taxon>
        <taxon>Methanomicrobia</taxon>
        <taxon>Methanocellales</taxon>
        <taxon>Methanocellaceae</taxon>
        <taxon>Methanooceanicella</taxon>
    </lineage>
</organism>
<sequence>MMGKAFAPAHITGFFIVHEEDDPLRMGSCGCGLALDDGAYTEVSPSDRTEIFLNGKETDAVTTRTLIELLTDKPVTVKSRLSIPVGGGFGASGAGALSTALALNKALKLEKTFNDLSYAAHVAEVRNSTGLGDVAGMTCGGVTVRLKPGTPFIIDRIPVPAMDIYYISFGPLSTKTILSDSKERELINKAGKKCLDGLLRRPTFENFMKLSRDFSVDTGLISSRAMDAVEAVESHGGMASMAMLGDTVFSTMPEGLYEFGEVRKTKINLSGAHLI</sequence>
<keyword evidence="1" id="KW-0547">Nucleotide-binding</keyword>
<reference evidence="3 4" key="1">
    <citation type="submission" date="2017-11" db="EMBL/GenBank/DDBJ databases">
        <title>Isolation and Characterization of Family Methanocellaceae Species from Potential Methane Hydrate Area Offshore Southwestern Taiwan.</title>
        <authorList>
            <person name="Zhang W.-L."/>
            <person name="Chen W.-C."/>
            <person name="Lai M.-C."/>
            <person name="Chen S.-C."/>
        </authorList>
    </citation>
    <scope>NUCLEOTIDE SEQUENCE [LARGE SCALE GENOMIC DNA]</scope>
    <source>
        <strain evidence="3 4">CWC-04</strain>
    </source>
</reference>
<evidence type="ECO:0000256" key="1">
    <source>
        <dbReference type="HAMAP-Rule" id="MF_02223"/>
    </source>
</evidence>
<keyword evidence="1" id="KW-0067">ATP-binding</keyword>